<dbReference type="InterPro" id="IPR005872">
    <property type="entry name" value="SUI1_arc_bac"/>
</dbReference>
<dbReference type="GO" id="GO:0003729">
    <property type="term" value="F:mRNA binding"/>
    <property type="evidence" value="ECO:0007669"/>
    <property type="project" value="TreeGrafter"/>
</dbReference>
<keyword evidence="3" id="KW-0648">Protein biosynthesis</keyword>
<dbReference type="InterPro" id="IPR050318">
    <property type="entry name" value="DENR/SUI1_TIF"/>
</dbReference>
<dbReference type="InterPro" id="IPR001950">
    <property type="entry name" value="SUI1"/>
</dbReference>
<keyword evidence="5" id="KW-0396">Initiation factor</keyword>
<sequence>MGRKKENDWKKRDGVVYSTSDSFAYEDGEGSSEETLRPQQQNLRIQLDKKSRGGKQVTLVTGFVGQEEDLKALGKTLKTKCGVGGNTKDGEILIQGDHRDKILEYLKQEGYKAKKSGG</sequence>
<dbReference type="SUPFAM" id="SSF55159">
    <property type="entry name" value="eIF1-like"/>
    <property type="match status" value="1"/>
</dbReference>
<dbReference type="AlphaFoldDB" id="A0A1H6UC37"/>
<evidence type="ECO:0000313" key="5">
    <source>
        <dbReference type="EMBL" id="SEI88204.1"/>
    </source>
</evidence>
<gene>
    <name evidence="5" type="ORF">SAMN05192553_101679</name>
</gene>
<dbReference type="EMBL" id="FNZH01000001">
    <property type="protein sequence ID" value="SEI88204.1"/>
    <property type="molecule type" value="Genomic_DNA"/>
</dbReference>
<dbReference type="GO" id="GO:0001731">
    <property type="term" value="P:formation of translation preinitiation complex"/>
    <property type="evidence" value="ECO:0007669"/>
    <property type="project" value="TreeGrafter"/>
</dbReference>
<dbReference type="STRING" id="1416801.SAMN05192553_101679"/>
<dbReference type="GO" id="GO:0006417">
    <property type="term" value="P:regulation of translation"/>
    <property type="evidence" value="ECO:0007669"/>
    <property type="project" value="UniProtKB-KW"/>
</dbReference>
<evidence type="ECO:0000256" key="3">
    <source>
        <dbReference type="ARBA" id="ARBA00022917"/>
    </source>
</evidence>
<evidence type="ECO:0000313" key="6">
    <source>
        <dbReference type="Proteomes" id="UP000199403"/>
    </source>
</evidence>
<evidence type="ECO:0000256" key="2">
    <source>
        <dbReference type="ARBA" id="ARBA00022845"/>
    </source>
</evidence>
<protein>
    <submittedName>
        <fullName evidence="5">Translation initiation factor 1 (eIF-1/SUI1)</fullName>
    </submittedName>
</protein>
<dbReference type="GO" id="GO:0003743">
    <property type="term" value="F:translation initiation factor activity"/>
    <property type="evidence" value="ECO:0007669"/>
    <property type="project" value="UniProtKB-KW"/>
</dbReference>
<dbReference type="RefSeq" id="WP_092169439.1">
    <property type="nucleotide sequence ID" value="NZ_FNZH01000001.1"/>
</dbReference>
<name>A0A1H6UC37_9BACT</name>
<accession>A0A1H6UC37</accession>
<dbReference type="OrthoDB" id="9792915at2"/>
<dbReference type="CDD" id="cd11567">
    <property type="entry name" value="YciH_like"/>
    <property type="match status" value="1"/>
</dbReference>
<dbReference type="Pfam" id="PF01253">
    <property type="entry name" value="SUI1"/>
    <property type="match status" value="1"/>
</dbReference>
<dbReference type="InterPro" id="IPR036877">
    <property type="entry name" value="SUI1_dom_sf"/>
</dbReference>
<evidence type="ECO:0000259" key="4">
    <source>
        <dbReference type="PROSITE" id="PS50296"/>
    </source>
</evidence>
<reference evidence="6" key="1">
    <citation type="submission" date="2016-10" db="EMBL/GenBank/DDBJ databases">
        <authorList>
            <person name="Varghese N."/>
            <person name="Submissions S."/>
        </authorList>
    </citation>
    <scope>NUCLEOTIDE SEQUENCE [LARGE SCALE GENOMIC DNA]</scope>
    <source>
        <strain evidence="6">IBRC-M 10761</strain>
    </source>
</reference>
<organism evidence="5 6">
    <name type="scientific">Cyclobacterium xiamenense</name>
    <dbReference type="NCBI Taxonomy" id="1297121"/>
    <lineage>
        <taxon>Bacteria</taxon>
        <taxon>Pseudomonadati</taxon>
        <taxon>Bacteroidota</taxon>
        <taxon>Cytophagia</taxon>
        <taxon>Cytophagales</taxon>
        <taxon>Cyclobacteriaceae</taxon>
        <taxon>Cyclobacterium</taxon>
    </lineage>
</organism>
<proteinExistence type="inferred from homology"/>
<feature type="domain" description="SUI1" evidence="4">
    <location>
        <begin position="50"/>
        <end position="110"/>
    </location>
</feature>
<dbReference type="PIRSF" id="PIRSF037511">
    <property type="entry name" value="Transl_init_SUI1_pro"/>
    <property type="match status" value="1"/>
</dbReference>
<dbReference type="PANTHER" id="PTHR12789">
    <property type="entry name" value="DENSITY-REGULATED PROTEIN HOMOLOG"/>
    <property type="match status" value="1"/>
</dbReference>
<evidence type="ECO:0000256" key="1">
    <source>
        <dbReference type="ARBA" id="ARBA00005422"/>
    </source>
</evidence>
<comment type="similarity">
    <text evidence="1">Belongs to the SUI1 family.</text>
</comment>
<dbReference type="Proteomes" id="UP000199403">
    <property type="component" value="Unassembled WGS sequence"/>
</dbReference>
<dbReference type="Gene3D" id="3.30.780.10">
    <property type="entry name" value="SUI1-like domain"/>
    <property type="match status" value="1"/>
</dbReference>
<dbReference type="PANTHER" id="PTHR12789:SF0">
    <property type="entry name" value="DENSITY-REGULATED PROTEIN"/>
    <property type="match status" value="1"/>
</dbReference>
<dbReference type="GO" id="GO:0002188">
    <property type="term" value="P:translation reinitiation"/>
    <property type="evidence" value="ECO:0007669"/>
    <property type="project" value="TreeGrafter"/>
</dbReference>
<keyword evidence="6" id="KW-1185">Reference proteome</keyword>
<keyword evidence="2" id="KW-0810">Translation regulation</keyword>
<dbReference type="PROSITE" id="PS50296">
    <property type="entry name" value="SUI1"/>
    <property type="match status" value="1"/>
</dbReference>